<dbReference type="Pfam" id="PF13411">
    <property type="entry name" value="MerR_1"/>
    <property type="match status" value="1"/>
</dbReference>
<evidence type="ECO:0000313" key="4">
    <source>
        <dbReference type="EMBL" id="MEE6258232.1"/>
    </source>
</evidence>
<dbReference type="InterPro" id="IPR006158">
    <property type="entry name" value="Cobalamin-bd"/>
</dbReference>
<dbReference type="InterPro" id="IPR000551">
    <property type="entry name" value="MerR-type_HTH_dom"/>
</dbReference>
<protein>
    <submittedName>
        <fullName evidence="4">MerR family transcriptional regulator</fullName>
    </submittedName>
</protein>
<evidence type="ECO:0000259" key="2">
    <source>
        <dbReference type="PROSITE" id="PS50937"/>
    </source>
</evidence>
<dbReference type="Proteomes" id="UP001332243">
    <property type="component" value="Unassembled WGS sequence"/>
</dbReference>
<feature type="domain" description="B12-binding" evidence="3">
    <location>
        <begin position="181"/>
        <end position="302"/>
    </location>
</feature>
<dbReference type="SMART" id="SM00422">
    <property type="entry name" value="HTH_MERR"/>
    <property type="match status" value="1"/>
</dbReference>
<reference evidence="4 5" key="1">
    <citation type="submission" date="2024-01" db="EMBL/GenBank/DDBJ databases">
        <title>Genome insights into Plantactinospora sonchi sp. nov.</title>
        <authorList>
            <person name="Wang L."/>
        </authorList>
    </citation>
    <scope>NUCLEOTIDE SEQUENCE [LARGE SCALE GENOMIC DNA]</scope>
    <source>
        <strain evidence="4 5">NEAU-QY2</strain>
    </source>
</reference>
<dbReference type="SUPFAM" id="SSF52242">
    <property type="entry name" value="Cobalamin (vitamin B12)-binding domain"/>
    <property type="match status" value="1"/>
</dbReference>
<feature type="domain" description="HTH merR-type" evidence="2">
    <location>
        <begin position="5"/>
        <end position="74"/>
    </location>
</feature>
<evidence type="ECO:0000259" key="3">
    <source>
        <dbReference type="PROSITE" id="PS51332"/>
    </source>
</evidence>
<dbReference type="Gene3D" id="1.10.1660.10">
    <property type="match status" value="1"/>
</dbReference>
<evidence type="ECO:0000313" key="5">
    <source>
        <dbReference type="Proteomes" id="UP001332243"/>
    </source>
</evidence>
<organism evidence="4 5">
    <name type="scientific">Plantactinospora sonchi</name>
    <dbReference type="NCBI Taxonomy" id="1544735"/>
    <lineage>
        <taxon>Bacteria</taxon>
        <taxon>Bacillati</taxon>
        <taxon>Actinomycetota</taxon>
        <taxon>Actinomycetes</taxon>
        <taxon>Micromonosporales</taxon>
        <taxon>Micromonosporaceae</taxon>
        <taxon>Plantactinospora</taxon>
    </lineage>
</organism>
<dbReference type="InterPro" id="IPR003759">
    <property type="entry name" value="Cbl-bd_cap"/>
</dbReference>
<keyword evidence="5" id="KW-1185">Reference proteome</keyword>
<proteinExistence type="predicted"/>
<dbReference type="EMBL" id="JAZGQK010000006">
    <property type="protein sequence ID" value="MEE6258232.1"/>
    <property type="molecule type" value="Genomic_DNA"/>
</dbReference>
<name>A0ABU7RP13_9ACTN</name>
<accession>A0ABU7RP13</accession>
<dbReference type="InterPro" id="IPR036594">
    <property type="entry name" value="Meth_synthase_dom"/>
</dbReference>
<dbReference type="Gene3D" id="3.40.50.280">
    <property type="entry name" value="Cobalamin-binding domain"/>
    <property type="match status" value="1"/>
</dbReference>
<feature type="region of interest" description="Disordered" evidence="1">
    <location>
        <begin position="73"/>
        <end position="97"/>
    </location>
</feature>
<dbReference type="InterPro" id="IPR009061">
    <property type="entry name" value="DNA-bd_dom_put_sf"/>
</dbReference>
<dbReference type="InterPro" id="IPR036724">
    <property type="entry name" value="Cobalamin-bd_sf"/>
</dbReference>
<dbReference type="Gene3D" id="1.10.1240.10">
    <property type="entry name" value="Methionine synthase domain"/>
    <property type="match status" value="1"/>
</dbReference>
<dbReference type="Pfam" id="PF02607">
    <property type="entry name" value="B12-binding_2"/>
    <property type="match status" value="1"/>
</dbReference>
<sequence>MADDGLSAGAVARRLGVAVTTLRSWHQRYGLGPSRHVPGQHRRYTPDDLVRLEMMHRLTVDGVNPAEAARWARQAPGVARRSPGRTGGGPVIPVRRSGPAARGLSRAALRLDAAAMRSRITTAIATDGVVATWDHLLRPVLAGVGDRHAATAGLIEVEHLLSRCVSEALAAVPRPPAAPVPPRILLACADEEQHSLPLEALAAALAEVGVPCRLLGARVPVAALVAAVRRTAPAAVVVWSHTPATGDPGQLEAVRGMPRRPVLLLAAGPGWPAGALPAGVATPATLADAVALLREVPDAPLP</sequence>
<dbReference type="RefSeq" id="WP_331213357.1">
    <property type="nucleotide sequence ID" value="NZ_JAZGQK010000006.1"/>
</dbReference>
<evidence type="ECO:0000256" key="1">
    <source>
        <dbReference type="SAM" id="MobiDB-lite"/>
    </source>
</evidence>
<comment type="caution">
    <text evidence="4">The sequence shown here is derived from an EMBL/GenBank/DDBJ whole genome shotgun (WGS) entry which is preliminary data.</text>
</comment>
<gene>
    <name evidence="4" type="ORF">V1633_06950</name>
</gene>
<dbReference type="PROSITE" id="PS50937">
    <property type="entry name" value="HTH_MERR_2"/>
    <property type="match status" value="1"/>
</dbReference>
<dbReference type="SUPFAM" id="SSF46955">
    <property type="entry name" value="Putative DNA-binding domain"/>
    <property type="match status" value="1"/>
</dbReference>
<dbReference type="PROSITE" id="PS51332">
    <property type="entry name" value="B12_BINDING"/>
    <property type="match status" value="1"/>
</dbReference>